<proteinExistence type="predicted"/>
<evidence type="ECO:0000313" key="2">
    <source>
        <dbReference type="Proteomes" id="UP000799772"/>
    </source>
</evidence>
<dbReference type="InterPro" id="IPR011042">
    <property type="entry name" value="6-blade_b-propeller_TolB-like"/>
</dbReference>
<dbReference type="Gene3D" id="2.120.10.30">
    <property type="entry name" value="TolB, C-terminal domain"/>
    <property type="match status" value="1"/>
</dbReference>
<dbReference type="InterPro" id="IPR052988">
    <property type="entry name" value="Oryzine_lactonohydrolase"/>
</dbReference>
<gene>
    <name evidence="1" type="ORF">NA57DRAFT_35982</name>
</gene>
<dbReference type="OrthoDB" id="423498at2759"/>
<accession>A0A9P4IJI1</accession>
<name>A0A9P4IJI1_9PEZI</name>
<evidence type="ECO:0000313" key="1">
    <source>
        <dbReference type="EMBL" id="KAF2101133.1"/>
    </source>
</evidence>
<dbReference type="PANTHER" id="PTHR47064">
    <property type="entry name" value="PUTATIVE (AFU_ORTHOLOGUE AFUA_1G08990)-RELATED"/>
    <property type="match status" value="1"/>
</dbReference>
<dbReference type="PANTHER" id="PTHR47064:SF2">
    <property type="entry name" value="SMP-30_GLUCONOLACTONASE_LRE-LIKE REGION DOMAIN-CONTAINING PROTEIN-RELATED"/>
    <property type="match status" value="1"/>
</dbReference>
<organism evidence="1 2">
    <name type="scientific">Rhizodiscina lignyota</name>
    <dbReference type="NCBI Taxonomy" id="1504668"/>
    <lineage>
        <taxon>Eukaryota</taxon>
        <taxon>Fungi</taxon>
        <taxon>Dikarya</taxon>
        <taxon>Ascomycota</taxon>
        <taxon>Pezizomycotina</taxon>
        <taxon>Dothideomycetes</taxon>
        <taxon>Pleosporomycetidae</taxon>
        <taxon>Aulographales</taxon>
        <taxon>Rhizodiscinaceae</taxon>
        <taxon>Rhizodiscina</taxon>
    </lineage>
</organism>
<dbReference type="EMBL" id="ML978124">
    <property type="protein sequence ID" value="KAF2101133.1"/>
    <property type="molecule type" value="Genomic_DNA"/>
</dbReference>
<sequence length="409" mass="44050">MLAVPALSQSNLTVQIPPEDTLLLPRPFNNTFDQPFVNTSGLSSNSSTKRTITAARRASFISYDASFRSILGDSPSVKLLVSSANANDSFAFEGGVWDPNLNQVWFTAFLNPTPGYVSILDLNTSTVIRPNITGARLPNPNGGYYFNGKVYMTTFGDTVTSPAIVAIDPHTYHATEVVNSFFGLPFGGPDDITVAVSNVTQQPCFFFSDFFFSDETLHPGTVPGPSGLPYFVWRYTPHDNNLKPVIGPLDVQVPNGIAVDSTNSILYVTDGPSSAVFQRPPNHTFPSFAGVYQFDLGGPDGCTPQNKRLFSFARQGLADGIKVGDAGRVWTAEYEGVVVRNGSTGKVLGLFNAADIILENTENPVNVRDVAPLANFALAGDKLVILAFNRIFGVDLAETVVNPVRYGSS</sequence>
<dbReference type="Proteomes" id="UP000799772">
    <property type="component" value="Unassembled WGS sequence"/>
</dbReference>
<evidence type="ECO:0008006" key="3">
    <source>
        <dbReference type="Google" id="ProtNLM"/>
    </source>
</evidence>
<reference evidence="1" key="1">
    <citation type="journal article" date="2020" name="Stud. Mycol.">
        <title>101 Dothideomycetes genomes: a test case for predicting lifestyles and emergence of pathogens.</title>
        <authorList>
            <person name="Haridas S."/>
            <person name="Albert R."/>
            <person name="Binder M."/>
            <person name="Bloem J."/>
            <person name="Labutti K."/>
            <person name="Salamov A."/>
            <person name="Andreopoulos B."/>
            <person name="Baker S."/>
            <person name="Barry K."/>
            <person name="Bills G."/>
            <person name="Bluhm B."/>
            <person name="Cannon C."/>
            <person name="Castanera R."/>
            <person name="Culley D."/>
            <person name="Daum C."/>
            <person name="Ezra D."/>
            <person name="Gonzalez J."/>
            <person name="Henrissat B."/>
            <person name="Kuo A."/>
            <person name="Liang C."/>
            <person name="Lipzen A."/>
            <person name="Lutzoni F."/>
            <person name="Magnuson J."/>
            <person name="Mondo S."/>
            <person name="Nolan M."/>
            <person name="Ohm R."/>
            <person name="Pangilinan J."/>
            <person name="Park H.-J."/>
            <person name="Ramirez L."/>
            <person name="Alfaro M."/>
            <person name="Sun H."/>
            <person name="Tritt A."/>
            <person name="Yoshinaga Y."/>
            <person name="Zwiers L.-H."/>
            <person name="Turgeon B."/>
            <person name="Goodwin S."/>
            <person name="Spatafora J."/>
            <person name="Crous P."/>
            <person name="Grigoriev I."/>
        </authorList>
    </citation>
    <scope>NUCLEOTIDE SEQUENCE</scope>
    <source>
        <strain evidence="1">CBS 133067</strain>
    </source>
</reference>
<dbReference type="SUPFAM" id="SSF63829">
    <property type="entry name" value="Calcium-dependent phosphotriesterase"/>
    <property type="match status" value="1"/>
</dbReference>
<comment type="caution">
    <text evidence="1">The sequence shown here is derived from an EMBL/GenBank/DDBJ whole genome shotgun (WGS) entry which is preliminary data.</text>
</comment>
<keyword evidence="2" id="KW-1185">Reference proteome</keyword>
<dbReference type="AlphaFoldDB" id="A0A9P4IJI1"/>
<protein>
    <recommendedName>
        <fullName evidence="3">SMP-30/Gluconolactonase/LRE-like region domain-containing protein</fullName>
    </recommendedName>
</protein>